<feature type="region of interest" description="Disordered" evidence="3">
    <location>
        <begin position="499"/>
        <end position="518"/>
    </location>
</feature>
<comment type="similarity">
    <text evidence="1">Belongs to the GerABKA family.</text>
</comment>
<dbReference type="Proteomes" id="UP001056500">
    <property type="component" value="Chromosome"/>
</dbReference>
<dbReference type="EMBL" id="CP098755">
    <property type="protein sequence ID" value="USG66721.1"/>
    <property type="molecule type" value="Genomic_DNA"/>
</dbReference>
<evidence type="ECO:0000256" key="1">
    <source>
        <dbReference type="ARBA" id="ARBA00005278"/>
    </source>
</evidence>
<feature type="compositionally biased region" description="Basic and acidic residues" evidence="3">
    <location>
        <begin position="506"/>
        <end position="518"/>
    </location>
</feature>
<evidence type="ECO:0000256" key="2">
    <source>
        <dbReference type="ARBA" id="ARBA00023136"/>
    </source>
</evidence>
<name>A0ABY4WIV3_9BACL</name>
<feature type="transmembrane region" description="Helical" evidence="4">
    <location>
        <begin position="401"/>
        <end position="420"/>
    </location>
</feature>
<dbReference type="PANTHER" id="PTHR22550:SF16">
    <property type="entry name" value="SPORE GERMINATION PROTEIN"/>
    <property type="match status" value="1"/>
</dbReference>
<evidence type="ECO:0000256" key="3">
    <source>
        <dbReference type="SAM" id="MobiDB-lite"/>
    </source>
</evidence>
<dbReference type="InterPro" id="IPR004995">
    <property type="entry name" value="Spore_Ger"/>
</dbReference>
<accession>A0ABY4WIV3</accession>
<feature type="transmembrane region" description="Helical" evidence="4">
    <location>
        <begin position="432"/>
        <end position="460"/>
    </location>
</feature>
<feature type="transmembrane region" description="Helical" evidence="4">
    <location>
        <begin position="309"/>
        <end position="331"/>
    </location>
</feature>
<keyword evidence="6" id="KW-1185">Reference proteome</keyword>
<proteinExistence type="inferred from homology"/>
<protein>
    <submittedName>
        <fullName evidence="5">Spore germination protein</fullName>
    </submittedName>
</protein>
<sequence>MRNLLEWLKQKKTTPRSPLAAPLSGSAGRGISSNLLENIQEIQRLFSLAPDLIIRYLDNAKTNERAVLVYLSGLVDKNAIDNNIIAPLLRRGHTKTKESRLDQVITVGSIEVITDWGRVERAVLLGNSLVFMEGKQEAYEIKATGWPQRAIEDPQTEASLLGAHQGFVETSEQNIAMIRRYIPNRTLKIREMHIGERGICKVSVIYLEDVVYSDVLNELIKRIQQVDVDAILNTGELQEMIEDSRYSPFPLLITTERPDTTASHILQGRIAVVVDRSPKVLVGPASFSTFFQNVDDYNIRWPIATFFRVLRFSAFLIATFLPALYIALISFNYEIVPLDLLISIGESRERVPFPPLLEAMLMEITLEMLREAGVRLPAPIGQTVGIVGGIVIGQAAVQAGIVSNIMVIVVAFTAIASFIIPNYNMASAIRLVRFLMMVLAAMFGIVGIVIGLMCLVGHFLTLESLGVPYGTPLAPVRFSDWKDLFVRLPLRGMDKRPVSTRAVQLRKQDHKPSGEAES</sequence>
<keyword evidence="4" id="KW-0812">Transmembrane</keyword>
<keyword evidence="2 4" id="KW-0472">Membrane</keyword>
<dbReference type="InterPro" id="IPR050768">
    <property type="entry name" value="UPF0353/GerABKA_families"/>
</dbReference>
<dbReference type="PANTHER" id="PTHR22550">
    <property type="entry name" value="SPORE GERMINATION PROTEIN"/>
    <property type="match status" value="1"/>
</dbReference>
<evidence type="ECO:0000256" key="4">
    <source>
        <dbReference type="SAM" id="Phobius"/>
    </source>
</evidence>
<dbReference type="RefSeq" id="WP_251873828.1">
    <property type="nucleotide sequence ID" value="NZ_CP098755.1"/>
</dbReference>
<reference evidence="5" key="1">
    <citation type="submission" date="2022-06" db="EMBL/GenBank/DDBJ databases">
        <title>Genome sequencing of Brevibacillus sp. BB3-R1.</title>
        <authorList>
            <person name="Heo J."/>
            <person name="Lee D."/>
            <person name="Won M."/>
            <person name="Han B.-H."/>
            <person name="Hong S.-B."/>
            <person name="Kwon S.-W."/>
        </authorList>
    </citation>
    <scope>NUCLEOTIDE SEQUENCE</scope>
    <source>
        <strain evidence="5">BB3-R1</strain>
    </source>
</reference>
<evidence type="ECO:0000313" key="6">
    <source>
        <dbReference type="Proteomes" id="UP001056500"/>
    </source>
</evidence>
<organism evidence="5 6">
    <name type="scientific">Brevibacillus ruminantium</name>
    <dbReference type="NCBI Taxonomy" id="2950604"/>
    <lineage>
        <taxon>Bacteria</taxon>
        <taxon>Bacillati</taxon>
        <taxon>Bacillota</taxon>
        <taxon>Bacilli</taxon>
        <taxon>Bacillales</taxon>
        <taxon>Paenibacillaceae</taxon>
        <taxon>Brevibacillus</taxon>
    </lineage>
</organism>
<gene>
    <name evidence="5" type="ORF">NDK47_05325</name>
</gene>
<dbReference type="Pfam" id="PF03323">
    <property type="entry name" value="GerA"/>
    <property type="match status" value="1"/>
</dbReference>
<dbReference type="PIRSF" id="PIRSF005690">
    <property type="entry name" value="GerBA"/>
    <property type="match status" value="1"/>
</dbReference>
<evidence type="ECO:0000313" key="5">
    <source>
        <dbReference type="EMBL" id="USG66721.1"/>
    </source>
</evidence>
<keyword evidence="4" id="KW-1133">Transmembrane helix</keyword>